<evidence type="ECO:0000256" key="7">
    <source>
        <dbReference type="ARBA" id="ARBA00022989"/>
    </source>
</evidence>
<dbReference type="EC" id="3.4.26.1" evidence="10"/>
<evidence type="ECO:0000256" key="1">
    <source>
        <dbReference type="ARBA" id="ARBA00004477"/>
    </source>
</evidence>
<reference evidence="13" key="1">
    <citation type="journal article" date="2023" name="Mol. Phylogenet. Evol.">
        <title>Genome-scale phylogeny and comparative genomics of the fungal order Sordariales.</title>
        <authorList>
            <person name="Hensen N."/>
            <person name="Bonometti L."/>
            <person name="Westerberg I."/>
            <person name="Brannstrom I.O."/>
            <person name="Guillou S."/>
            <person name="Cros-Aarteil S."/>
            <person name="Calhoun S."/>
            <person name="Haridas S."/>
            <person name="Kuo A."/>
            <person name="Mondo S."/>
            <person name="Pangilinan J."/>
            <person name="Riley R."/>
            <person name="LaButti K."/>
            <person name="Andreopoulos B."/>
            <person name="Lipzen A."/>
            <person name="Chen C."/>
            <person name="Yan M."/>
            <person name="Daum C."/>
            <person name="Ng V."/>
            <person name="Clum A."/>
            <person name="Steindorff A."/>
            <person name="Ohm R.A."/>
            <person name="Martin F."/>
            <person name="Silar P."/>
            <person name="Natvig D.O."/>
            <person name="Lalanne C."/>
            <person name="Gautier V."/>
            <person name="Ament-Velasquez S.L."/>
            <person name="Kruys A."/>
            <person name="Hutchinson M.I."/>
            <person name="Powell A.J."/>
            <person name="Barry K."/>
            <person name="Miller A.N."/>
            <person name="Grigoriev I.V."/>
            <person name="Debuchy R."/>
            <person name="Gladieux P."/>
            <person name="Hiltunen Thoren M."/>
            <person name="Johannesson H."/>
        </authorList>
    </citation>
    <scope>NUCLEOTIDE SEQUENCE</scope>
    <source>
        <strain evidence="13">PSN243</strain>
    </source>
</reference>
<keyword evidence="4 11" id="KW-0812">Transmembrane</keyword>
<feature type="transmembrane region" description="Helical" evidence="11">
    <location>
        <begin position="33"/>
        <end position="51"/>
    </location>
</feature>
<gene>
    <name evidence="13" type="ORF">QBC34DRAFT_12320</name>
</gene>
<dbReference type="GO" id="GO:0071586">
    <property type="term" value="P:CAAX-box protein processing"/>
    <property type="evidence" value="ECO:0007669"/>
    <property type="project" value="InterPro"/>
</dbReference>
<comment type="catalytic activity">
    <reaction evidence="9">
        <text>Hydrolyzes the peptide bond -P2-(S-farnesyl or geranylgeranyl)C-P1'-P2'-P3'-COOH where P1' and P2' are amino acids with aliphatic sidechains and P3' is any C-terminal residue.</text>
        <dbReference type="EC" id="3.4.26.1"/>
    </reaction>
</comment>
<keyword evidence="7 11" id="KW-1133">Transmembrane helix</keyword>
<feature type="transmembrane region" description="Helical" evidence="11">
    <location>
        <begin position="115"/>
        <end position="136"/>
    </location>
</feature>
<dbReference type="Proteomes" id="UP001321760">
    <property type="component" value="Unassembled WGS sequence"/>
</dbReference>
<keyword evidence="8 11" id="KW-0472">Membrane</keyword>
<keyword evidence="14" id="KW-1185">Reference proteome</keyword>
<evidence type="ECO:0000256" key="5">
    <source>
        <dbReference type="ARBA" id="ARBA00022801"/>
    </source>
</evidence>
<evidence type="ECO:0000256" key="4">
    <source>
        <dbReference type="ARBA" id="ARBA00022692"/>
    </source>
</evidence>
<dbReference type="AlphaFoldDB" id="A0AAV9H9J6"/>
<evidence type="ECO:0000256" key="11">
    <source>
        <dbReference type="SAM" id="Phobius"/>
    </source>
</evidence>
<evidence type="ECO:0000256" key="8">
    <source>
        <dbReference type="ARBA" id="ARBA00023136"/>
    </source>
</evidence>
<keyword evidence="3" id="KW-0645">Protease</keyword>
<dbReference type="Pfam" id="PF02517">
    <property type="entry name" value="Rce1-like"/>
    <property type="match status" value="1"/>
</dbReference>
<protein>
    <recommendedName>
        <fullName evidence="10">intramembrane prenyl-peptidase Rce1</fullName>
        <ecNumber evidence="10">3.4.26.1</ecNumber>
    </recommendedName>
</protein>
<organism evidence="13 14">
    <name type="scientific">Podospora aff. communis PSN243</name>
    <dbReference type="NCBI Taxonomy" id="3040156"/>
    <lineage>
        <taxon>Eukaryota</taxon>
        <taxon>Fungi</taxon>
        <taxon>Dikarya</taxon>
        <taxon>Ascomycota</taxon>
        <taxon>Pezizomycotina</taxon>
        <taxon>Sordariomycetes</taxon>
        <taxon>Sordariomycetidae</taxon>
        <taxon>Sordariales</taxon>
        <taxon>Podosporaceae</taxon>
        <taxon>Podospora</taxon>
    </lineage>
</organism>
<dbReference type="InterPro" id="IPR039731">
    <property type="entry name" value="Rce1"/>
</dbReference>
<evidence type="ECO:0000259" key="12">
    <source>
        <dbReference type="Pfam" id="PF02517"/>
    </source>
</evidence>
<evidence type="ECO:0000256" key="6">
    <source>
        <dbReference type="ARBA" id="ARBA00022824"/>
    </source>
</evidence>
<accession>A0AAV9H9J6</accession>
<dbReference type="EMBL" id="MU865913">
    <property type="protein sequence ID" value="KAK4456193.1"/>
    <property type="molecule type" value="Genomic_DNA"/>
</dbReference>
<feature type="transmembrane region" description="Helical" evidence="11">
    <location>
        <begin position="286"/>
        <end position="305"/>
    </location>
</feature>
<comment type="caution">
    <text evidence="13">The sequence shown here is derived from an EMBL/GenBank/DDBJ whole genome shotgun (WGS) entry which is preliminary data.</text>
</comment>
<reference evidence="13" key="2">
    <citation type="submission" date="2023-05" db="EMBL/GenBank/DDBJ databases">
        <authorList>
            <consortium name="Lawrence Berkeley National Laboratory"/>
            <person name="Steindorff A."/>
            <person name="Hensen N."/>
            <person name="Bonometti L."/>
            <person name="Westerberg I."/>
            <person name="Brannstrom I.O."/>
            <person name="Guillou S."/>
            <person name="Cros-Aarteil S."/>
            <person name="Calhoun S."/>
            <person name="Haridas S."/>
            <person name="Kuo A."/>
            <person name="Mondo S."/>
            <person name="Pangilinan J."/>
            <person name="Riley R."/>
            <person name="Labutti K."/>
            <person name="Andreopoulos B."/>
            <person name="Lipzen A."/>
            <person name="Chen C."/>
            <person name="Yanf M."/>
            <person name="Daum C."/>
            <person name="Ng V."/>
            <person name="Clum A."/>
            <person name="Ohm R."/>
            <person name="Martin F."/>
            <person name="Silar P."/>
            <person name="Natvig D."/>
            <person name="Lalanne C."/>
            <person name="Gautier V."/>
            <person name="Ament-Velasquez S.L."/>
            <person name="Kruys A."/>
            <person name="Hutchinson M.I."/>
            <person name="Powell A.J."/>
            <person name="Barry K."/>
            <person name="Miller A.N."/>
            <person name="Grigoriev I.V."/>
            <person name="Debuchy R."/>
            <person name="Gladieux P."/>
            <person name="Thoren M.H."/>
            <person name="Johannesson H."/>
        </authorList>
    </citation>
    <scope>NUCLEOTIDE SEQUENCE</scope>
    <source>
        <strain evidence="13">PSN243</strain>
    </source>
</reference>
<feature type="transmembrane region" description="Helical" evidence="11">
    <location>
        <begin position="191"/>
        <end position="208"/>
    </location>
</feature>
<evidence type="ECO:0000256" key="10">
    <source>
        <dbReference type="ARBA" id="ARBA00049729"/>
    </source>
</evidence>
<proteinExistence type="inferred from homology"/>
<evidence type="ECO:0000256" key="9">
    <source>
        <dbReference type="ARBA" id="ARBA00047280"/>
    </source>
</evidence>
<dbReference type="PANTHER" id="PTHR13046:SF0">
    <property type="entry name" value="CAAX PRENYL PROTEASE 2"/>
    <property type="match status" value="1"/>
</dbReference>
<dbReference type="InterPro" id="IPR003675">
    <property type="entry name" value="Rce1/LyrA-like_dom"/>
</dbReference>
<keyword evidence="5" id="KW-0378">Hydrolase</keyword>
<dbReference type="PANTHER" id="PTHR13046">
    <property type="entry name" value="PROTEASE U48 CAAX PRENYL PROTEASE RCE1"/>
    <property type="match status" value="1"/>
</dbReference>
<keyword evidence="6" id="KW-0256">Endoplasmic reticulum</keyword>
<comment type="similarity">
    <text evidence="2">Belongs to the peptidase U48 family.</text>
</comment>
<evidence type="ECO:0000313" key="14">
    <source>
        <dbReference type="Proteomes" id="UP001321760"/>
    </source>
</evidence>
<dbReference type="GO" id="GO:0004222">
    <property type="term" value="F:metalloendopeptidase activity"/>
    <property type="evidence" value="ECO:0007669"/>
    <property type="project" value="InterPro"/>
</dbReference>
<evidence type="ECO:0000313" key="13">
    <source>
        <dbReference type="EMBL" id="KAK4456193.1"/>
    </source>
</evidence>
<evidence type="ECO:0000256" key="2">
    <source>
        <dbReference type="ARBA" id="ARBA00006897"/>
    </source>
</evidence>
<name>A0AAV9H9J6_9PEZI</name>
<dbReference type="GO" id="GO:0005789">
    <property type="term" value="C:endoplasmic reticulum membrane"/>
    <property type="evidence" value="ECO:0007669"/>
    <property type="project" value="UniProtKB-SubCell"/>
</dbReference>
<evidence type="ECO:0000256" key="3">
    <source>
        <dbReference type="ARBA" id="ARBA00022670"/>
    </source>
</evidence>
<comment type="subcellular location">
    <subcellularLocation>
        <location evidence="1">Endoplasmic reticulum membrane</location>
        <topology evidence="1">Multi-pass membrane protein</topology>
    </subcellularLocation>
</comment>
<feature type="transmembrane region" description="Helical" evidence="11">
    <location>
        <begin position="72"/>
        <end position="95"/>
    </location>
</feature>
<sequence>MPALSSLLASRFLKPWWHKGEAPSPPPITTRTASILLVLYALLYFLPFYASSTTRPSPILSRDAPSVIRARIRSVLISCFFCLAVTAIILSNTAGASPSDILHLTGIWPPALLDALRALSLTALLFLGPLFHYFIIDSGWQEWLHLAPFHELHSEWTAWRNIVVGPVTEELLFRSASIPLMLIARTSISKTIFLSPIIFGLAHVHHFYEFRLTHPEVPAAAAFLRSIFQLTYTTLFGAYATFLFVRSGSLLAACVVHAFCNSMGLPKLWGRVRRYSPGLRDEGSASVLWTMAYYVLLVVGAVSWYQNLWALTESENALIPASAF</sequence>
<feature type="domain" description="CAAX prenyl protease 2/Lysostaphin resistance protein A-like" evidence="12">
    <location>
        <begin position="156"/>
        <end position="263"/>
    </location>
</feature>